<evidence type="ECO:0000256" key="7">
    <source>
        <dbReference type="ARBA" id="ARBA00022777"/>
    </source>
</evidence>
<comment type="subcellular location">
    <subcellularLocation>
        <location evidence="11">Cytoplasm</location>
    </subcellularLocation>
</comment>
<dbReference type="Proteomes" id="UP001626628">
    <property type="component" value="Chromosome"/>
</dbReference>
<dbReference type="SMART" id="SM00072">
    <property type="entry name" value="GuKc"/>
    <property type="match status" value="1"/>
</dbReference>
<keyword evidence="15" id="KW-1185">Reference proteome</keyword>
<dbReference type="NCBIfam" id="TIGR03263">
    <property type="entry name" value="guanyl_kin"/>
    <property type="match status" value="1"/>
</dbReference>
<feature type="domain" description="Guanylate kinase-like" evidence="13">
    <location>
        <begin position="18"/>
        <end position="196"/>
    </location>
</feature>
<dbReference type="Gene3D" id="3.40.50.300">
    <property type="entry name" value="P-loop containing nucleotide triphosphate hydrolases"/>
    <property type="match status" value="1"/>
</dbReference>
<dbReference type="HAMAP" id="MF_00328">
    <property type="entry name" value="Guanylate_kinase"/>
    <property type="match status" value="1"/>
</dbReference>
<dbReference type="InterPro" id="IPR027417">
    <property type="entry name" value="P-loop_NTPase"/>
</dbReference>
<keyword evidence="5 11" id="KW-0808">Transferase</keyword>
<dbReference type="PROSITE" id="PS50052">
    <property type="entry name" value="GUANYLATE_KINASE_2"/>
    <property type="match status" value="1"/>
</dbReference>
<evidence type="ECO:0000256" key="11">
    <source>
        <dbReference type="HAMAP-Rule" id="MF_00328"/>
    </source>
</evidence>
<comment type="similarity">
    <text evidence="2 11">Belongs to the guanylate kinase family.</text>
</comment>
<evidence type="ECO:0000256" key="1">
    <source>
        <dbReference type="ARBA" id="ARBA00003531"/>
    </source>
</evidence>
<reference evidence="14 15" key="1">
    <citation type="submission" date="2024-03" db="EMBL/GenBank/DDBJ databases">
        <title>The complete genome of Streptomyces sirii sp.nov.</title>
        <authorList>
            <person name="Zakalyukina Y.V."/>
            <person name="Belik A.R."/>
            <person name="Biryukov M.V."/>
            <person name="Baturina O.A."/>
            <person name="Kabilov M.R."/>
        </authorList>
    </citation>
    <scope>NUCLEOTIDE SEQUENCE [LARGE SCALE GENOMIC DNA]</scope>
    <source>
        <strain evidence="14 15">BP-8</strain>
    </source>
</reference>
<keyword evidence="11" id="KW-0963">Cytoplasm</keyword>
<evidence type="ECO:0000259" key="13">
    <source>
        <dbReference type="PROSITE" id="PS50052"/>
    </source>
</evidence>
<dbReference type="CDD" id="cd00071">
    <property type="entry name" value="GMPK"/>
    <property type="match status" value="1"/>
</dbReference>
<evidence type="ECO:0000256" key="8">
    <source>
        <dbReference type="ARBA" id="ARBA00022840"/>
    </source>
</evidence>
<proteinExistence type="inferred from homology"/>
<name>A0ABZ2QIM4_9ACTN</name>
<evidence type="ECO:0000256" key="10">
    <source>
        <dbReference type="ARBA" id="ARBA00048594"/>
    </source>
</evidence>
<dbReference type="InterPro" id="IPR008145">
    <property type="entry name" value="GK/Ca_channel_bsu"/>
</dbReference>
<dbReference type="EC" id="2.7.4.8" evidence="3 11"/>
<sequence length="206" mass="22637">MSSAVSGGTTPAPPARQPRLTVLSGPSGVGKSTVVAHMRKVHPEVWLSVSATTRKPRPGERHGVQYFFVDDEEFDKLVANGELLEWAEFAGNRYGTPRKAVLDRLDSGEPVLLEIDLQGARQVRESMAEAHLVFLAPPSWDELVRRLTGRGTEAPEVIERRLEVARVELAAEKEFDATLVNTSVEDVSRELLALMLNRSEEPNTGG</sequence>
<evidence type="ECO:0000256" key="3">
    <source>
        <dbReference type="ARBA" id="ARBA00012961"/>
    </source>
</evidence>
<dbReference type="Gene3D" id="3.30.63.10">
    <property type="entry name" value="Guanylate Kinase phosphate binding domain"/>
    <property type="match status" value="1"/>
</dbReference>
<evidence type="ECO:0000313" key="15">
    <source>
        <dbReference type="Proteomes" id="UP001626628"/>
    </source>
</evidence>
<feature type="binding site" evidence="11">
    <location>
        <begin position="25"/>
        <end position="32"/>
    </location>
    <ligand>
        <name>ATP</name>
        <dbReference type="ChEBI" id="CHEBI:30616"/>
    </ligand>
</feature>
<keyword evidence="7 11" id="KW-0418">Kinase</keyword>
<dbReference type="InterPro" id="IPR020590">
    <property type="entry name" value="Guanylate_kinase_CS"/>
</dbReference>
<dbReference type="PANTHER" id="PTHR23117">
    <property type="entry name" value="GUANYLATE KINASE-RELATED"/>
    <property type="match status" value="1"/>
</dbReference>
<evidence type="ECO:0000256" key="9">
    <source>
        <dbReference type="ARBA" id="ARBA00030128"/>
    </source>
</evidence>
<evidence type="ECO:0000256" key="12">
    <source>
        <dbReference type="SAM" id="MobiDB-lite"/>
    </source>
</evidence>
<comment type="function">
    <text evidence="1 11">Essential for recycling GMP and indirectly, cGMP.</text>
</comment>
<dbReference type="GO" id="GO:0004385">
    <property type="term" value="F:GMP kinase activity"/>
    <property type="evidence" value="ECO:0007669"/>
    <property type="project" value="UniProtKB-EC"/>
</dbReference>
<gene>
    <name evidence="11 14" type="primary">gmk</name>
    <name evidence="14" type="ORF">WAB15_08245</name>
</gene>
<dbReference type="InterPro" id="IPR017665">
    <property type="entry name" value="Guanylate_kinase"/>
</dbReference>
<keyword evidence="6 11" id="KW-0547">Nucleotide-binding</keyword>
<dbReference type="InterPro" id="IPR008144">
    <property type="entry name" value="Guanylate_kin-like_dom"/>
</dbReference>
<dbReference type="PROSITE" id="PS00856">
    <property type="entry name" value="GUANYLATE_KINASE_1"/>
    <property type="match status" value="1"/>
</dbReference>
<dbReference type="SUPFAM" id="SSF52540">
    <property type="entry name" value="P-loop containing nucleoside triphosphate hydrolases"/>
    <property type="match status" value="1"/>
</dbReference>
<accession>A0ABZ2QIM4</accession>
<evidence type="ECO:0000256" key="5">
    <source>
        <dbReference type="ARBA" id="ARBA00022679"/>
    </source>
</evidence>
<dbReference type="RefSeq" id="WP_407285841.1">
    <property type="nucleotide sequence ID" value="NZ_CP147982.1"/>
</dbReference>
<organism evidence="14 15">
    <name type="scientific">Streptomyces sirii</name>
    <dbReference type="NCBI Taxonomy" id="3127701"/>
    <lineage>
        <taxon>Bacteria</taxon>
        <taxon>Bacillati</taxon>
        <taxon>Actinomycetota</taxon>
        <taxon>Actinomycetes</taxon>
        <taxon>Kitasatosporales</taxon>
        <taxon>Streptomycetaceae</taxon>
        <taxon>Streptomyces</taxon>
    </lineage>
</organism>
<evidence type="ECO:0000256" key="4">
    <source>
        <dbReference type="ARBA" id="ARBA00016296"/>
    </source>
</evidence>
<feature type="region of interest" description="Disordered" evidence="12">
    <location>
        <begin position="1"/>
        <end position="26"/>
    </location>
</feature>
<evidence type="ECO:0000256" key="2">
    <source>
        <dbReference type="ARBA" id="ARBA00005790"/>
    </source>
</evidence>
<evidence type="ECO:0000256" key="6">
    <source>
        <dbReference type="ARBA" id="ARBA00022741"/>
    </source>
</evidence>
<comment type="catalytic activity">
    <reaction evidence="10 11">
        <text>GMP + ATP = GDP + ADP</text>
        <dbReference type="Rhea" id="RHEA:20780"/>
        <dbReference type="ChEBI" id="CHEBI:30616"/>
        <dbReference type="ChEBI" id="CHEBI:58115"/>
        <dbReference type="ChEBI" id="CHEBI:58189"/>
        <dbReference type="ChEBI" id="CHEBI:456216"/>
        <dbReference type="EC" id="2.7.4.8"/>
    </reaction>
</comment>
<dbReference type="EMBL" id="CP147982">
    <property type="protein sequence ID" value="WXK75968.1"/>
    <property type="molecule type" value="Genomic_DNA"/>
</dbReference>
<dbReference type="PANTHER" id="PTHR23117:SF13">
    <property type="entry name" value="GUANYLATE KINASE"/>
    <property type="match status" value="1"/>
</dbReference>
<dbReference type="Pfam" id="PF00625">
    <property type="entry name" value="Guanylate_kin"/>
    <property type="match status" value="1"/>
</dbReference>
<evidence type="ECO:0000313" key="14">
    <source>
        <dbReference type="EMBL" id="WXK75968.1"/>
    </source>
</evidence>
<keyword evidence="8 11" id="KW-0067">ATP-binding</keyword>
<protein>
    <recommendedName>
        <fullName evidence="4 11">Guanylate kinase</fullName>
        <ecNumber evidence="3 11">2.7.4.8</ecNumber>
    </recommendedName>
    <alternativeName>
        <fullName evidence="9 11">GMP kinase</fullName>
    </alternativeName>
</protein>